<dbReference type="AlphaFoldDB" id="A0A433Q8T2"/>
<keyword evidence="2" id="KW-0472">Membrane</keyword>
<dbReference type="SUPFAM" id="SSF82171">
    <property type="entry name" value="DPP6 N-terminal domain-like"/>
    <property type="match status" value="1"/>
</dbReference>
<protein>
    <submittedName>
        <fullName evidence="3">Uncharacterized protein</fullName>
    </submittedName>
</protein>
<proteinExistence type="predicted"/>
<dbReference type="EMBL" id="RBNJ01011028">
    <property type="protein sequence ID" value="RUS26183.1"/>
    <property type="molecule type" value="Genomic_DNA"/>
</dbReference>
<keyword evidence="2" id="KW-1133">Transmembrane helix</keyword>
<evidence type="ECO:0000313" key="3">
    <source>
        <dbReference type="EMBL" id="RUS26183.1"/>
    </source>
</evidence>
<feature type="transmembrane region" description="Helical" evidence="2">
    <location>
        <begin position="1133"/>
        <end position="1155"/>
    </location>
</feature>
<name>A0A433Q8T2_9FUNG</name>
<comment type="caution">
    <text evidence="3">The sequence shown here is derived from an EMBL/GenBank/DDBJ whole genome shotgun (WGS) entry which is preliminary data.</text>
</comment>
<keyword evidence="2" id="KW-0812">Transmembrane</keyword>
<reference evidence="3 4" key="1">
    <citation type="journal article" date="2018" name="New Phytol.">
        <title>Phylogenomics of Endogonaceae and evolution of mycorrhizas within Mucoromycota.</title>
        <authorList>
            <person name="Chang Y."/>
            <person name="Desiro A."/>
            <person name="Na H."/>
            <person name="Sandor L."/>
            <person name="Lipzen A."/>
            <person name="Clum A."/>
            <person name="Barry K."/>
            <person name="Grigoriev I.V."/>
            <person name="Martin F.M."/>
            <person name="Stajich J.E."/>
            <person name="Smith M.E."/>
            <person name="Bonito G."/>
            <person name="Spatafora J.W."/>
        </authorList>
    </citation>
    <scope>NUCLEOTIDE SEQUENCE [LARGE SCALE GENOMIC DNA]</scope>
    <source>
        <strain evidence="3 4">AD002</strain>
    </source>
</reference>
<dbReference type="Gene3D" id="2.130.10.10">
    <property type="entry name" value="YVTN repeat-like/Quinoprotein amine dehydrogenase"/>
    <property type="match status" value="1"/>
</dbReference>
<feature type="region of interest" description="Disordered" evidence="1">
    <location>
        <begin position="1"/>
        <end position="76"/>
    </location>
</feature>
<feature type="compositionally biased region" description="Basic and acidic residues" evidence="1">
    <location>
        <begin position="158"/>
        <end position="170"/>
    </location>
</feature>
<feature type="compositionally biased region" description="Low complexity" evidence="1">
    <location>
        <begin position="54"/>
        <end position="63"/>
    </location>
</feature>
<dbReference type="InterPro" id="IPR015943">
    <property type="entry name" value="WD40/YVTN_repeat-like_dom_sf"/>
</dbReference>
<evidence type="ECO:0000256" key="2">
    <source>
        <dbReference type="SAM" id="Phobius"/>
    </source>
</evidence>
<sequence>MEEIAVNGSQEQIDQDPAHVSRPPSNVVESSFGIDAKHGDVQLSSNHALSRSQPSAPTSATASLDSVSVPNASEPKGGIVANLVTTPNTLGSPYATKEGDVEELFIGGEQNSTLASIDRTVSSLTLSSLPSIAREKPDGAAPVTIRISGDQTDDNEDDEHHFKDDDGGFEKTIRKSVDGEQVTSNASAATSTTALTCTKYVFDQQFSGPLKNEPLPDLDLTNNYFMFTQEPNDRDDTPKMVLNAKIVLATQIDIEAAQLRDDLNIWPHSHTFKNVGISVDDKHIVTVCYNDVTVEESYSDEMKRFGPSYDVEICVWDFNTSSADLRWSTFRSRRIRIARHKQLQVTASRGGEVVCLSCGNDSANDFFTLVAMQDGSDDIIPTEFQQPCVRWGQFHAGIDRFMLANDLSIVHFYDTNTWALIYAFDMKDLVSTQLAPSFSEDGKQLATIFDSLDITQNIVDIWWLNTEQLRCRITLPLPQQWRESLHSNRFSPNGDTLVIAVIDNIHVCSLNTSIRSIISYTAFAPDFKTLQKINLLRFKTDRHIFFDITFSNSNFSSCRCLFLLDIFNTQDPLLGRMKLNDEDFTNGDVLVTKFSEIVNNKTSSQLRVTSVGIIDFPRRFKQCFSHYFLEEHGFTHQHLSISPEGCIKIKTLNQDPHLFYIGELYQCTVHIVFGDDVETTFRVAIVDGASVRIVDIDVNNPPCNVDGDRYIPCTKWMWRDIPPSGESIIIDGDIATMKPAPVILRSALMHGIDSEVDTQWYIRLEDIFKRSYVLPISSNLTTSTFQMENGGWQHFRYLSDKSVETEEKQLRRAQQLLGEIELYLLNTAPWGSYKTSPMFDLLVLWGKLDQWDQEWMDDILKKCFVNPRFEGEVLLSLLNGDGGKHVLRELVSLQKPEMVNQFIQRLTNIAVRGIHKNAKTSQQQRFNIASYSWMEMLTADFDRVCHSYPDTVKKALETLRYLPFDRLQKSIKKSAKDCTLPAASGFPYGRSVRSTHSELHAFAIPEQMKRRSKIINFASSSLKIMSPFQFNKTPHIGISLLLNCFNSQFTHLFPLLTINHNSVTTCVVPLPGFTKYERCTANDNFFKCFWKHWMKPQSQFTKQAFRGDSPIFVTIPMKAIINFKWRTFAKKRFIIVFGLFLLFFAVFAAAAILPMDAPNKGPLMW</sequence>
<gene>
    <name evidence="3" type="ORF">BC938DRAFT_471111</name>
</gene>
<keyword evidence="4" id="KW-1185">Reference proteome</keyword>
<dbReference type="Proteomes" id="UP000274822">
    <property type="component" value="Unassembled WGS sequence"/>
</dbReference>
<feature type="non-terminal residue" evidence="3">
    <location>
        <position position="1165"/>
    </location>
</feature>
<feature type="compositionally biased region" description="Polar residues" evidence="1">
    <location>
        <begin position="42"/>
        <end position="53"/>
    </location>
</feature>
<accession>A0A433Q8T2</accession>
<evidence type="ECO:0000256" key="1">
    <source>
        <dbReference type="SAM" id="MobiDB-lite"/>
    </source>
</evidence>
<feature type="region of interest" description="Disordered" evidence="1">
    <location>
        <begin position="134"/>
        <end position="170"/>
    </location>
</feature>
<organism evidence="3 4">
    <name type="scientific">Jimgerdemannia flammicorona</name>
    <dbReference type="NCBI Taxonomy" id="994334"/>
    <lineage>
        <taxon>Eukaryota</taxon>
        <taxon>Fungi</taxon>
        <taxon>Fungi incertae sedis</taxon>
        <taxon>Mucoromycota</taxon>
        <taxon>Mucoromycotina</taxon>
        <taxon>Endogonomycetes</taxon>
        <taxon>Endogonales</taxon>
        <taxon>Endogonaceae</taxon>
        <taxon>Jimgerdemannia</taxon>
    </lineage>
</organism>
<evidence type="ECO:0000313" key="4">
    <source>
        <dbReference type="Proteomes" id="UP000274822"/>
    </source>
</evidence>